<sequence>MPSQKQTPHLFTEEYLPLFPEFQDLDDILFLEVVDDFSSAASSSSSSPIPIYEEEHATVETVSTIQVPQSECGSSTAMTATSEMTLDEDHSSQEDGAIIIDSQFLPDSEYWPTNPIDEKVALLVNFLLFKYQNRDLITEAEMLDIVIQEYEDHFPEIFLKASERIEMLFGLDVKEVDPLDHGYILVIKLGLTYDGMLSDTEGMPKTGLLIHMLGVIFLNGNRATEEEVWQTLNTLGVYAEQHHLMFGDPRKLVTEDLVQEEYLEYRPLPNSDPVCYEFVWGPRAHAEISKMELLEFICRVHEVAPRDFPCQYEEAIKDEEDKAQARAAASPAATAMMMESSSATSSSCSHHY</sequence>
<dbReference type="GO" id="GO:0000122">
    <property type="term" value="P:negative regulation of transcription by RNA polymerase II"/>
    <property type="evidence" value="ECO:0007669"/>
    <property type="project" value="TreeGrafter"/>
</dbReference>
<dbReference type="Gene3D" id="1.10.10.1200">
    <property type="entry name" value="MAGE homology domain, winged helix WH1 motif"/>
    <property type="match status" value="1"/>
</dbReference>
<dbReference type="PANTHER" id="PTHR11736:SF14">
    <property type="entry name" value="NSE3 HOMOLOG, SMC5-SMC6 COMPLEX COMPONENT"/>
    <property type="match status" value="1"/>
</dbReference>
<evidence type="ECO:0000313" key="3">
    <source>
        <dbReference type="RefSeq" id="XP_007944237.1"/>
    </source>
</evidence>
<dbReference type="Pfam" id="PF01454">
    <property type="entry name" value="MAGE"/>
    <property type="match status" value="1"/>
</dbReference>
<protein>
    <submittedName>
        <fullName evidence="3">Melanoma-associated antigen B16-like</fullName>
    </submittedName>
</protein>
<dbReference type="PROSITE" id="PS50838">
    <property type="entry name" value="MAGE"/>
    <property type="match status" value="1"/>
</dbReference>
<evidence type="ECO:0000259" key="1">
    <source>
        <dbReference type="PROSITE" id="PS50838"/>
    </source>
</evidence>
<dbReference type="RefSeq" id="XP_007944237.1">
    <property type="nucleotide sequence ID" value="XM_007946046.1"/>
</dbReference>
<dbReference type="SMART" id="SM01373">
    <property type="entry name" value="MAGE"/>
    <property type="match status" value="1"/>
</dbReference>
<dbReference type="InterPro" id="IPR041898">
    <property type="entry name" value="MAGE_WH1"/>
</dbReference>
<dbReference type="Gene3D" id="1.10.10.1210">
    <property type="entry name" value="MAGE homology domain, winged helix WH2 motif"/>
    <property type="match status" value="1"/>
</dbReference>
<gene>
    <name evidence="3" type="primary">LOC103201373</name>
</gene>
<organism evidence="2 3">
    <name type="scientific">Orycteropus afer afer</name>
    <dbReference type="NCBI Taxonomy" id="1230840"/>
    <lineage>
        <taxon>Eukaryota</taxon>
        <taxon>Metazoa</taxon>
        <taxon>Chordata</taxon>
        <taxon>Craniata</taxon>
        <taxon>Vertebrata</taxon>
        <taxon>Euteleostomi</taxon>
        <taxon>Mammalia</taxon>
        <taxon>Eutheria</taxon>
        <taxon>Afrotheria</taxon>
        <taxon>Tubulidentata</taxon>
        <taxon>Orycteropodidae</taxon>
        <taxon>Orycteropus</taxon>
    </lineage>
</organism>
<dbReference type="FunFam" id="1.10.10.1210:FF:000001">
    <property type="entry name" value="melanoma-associated antigen D1"/>
    <property type="match status" value="1"/>
</dbReference>
<dbReference type="InterPro" id="IPR037445">
    <property type="entry name" value="MAGE"/>
</dbReference>
<dbReference type="PANTHER" id="PTHR11736">
    <property type="entry name" value="MELANOMA-ASSOCIATED ANTIGEN MAGE ANTIGEN"/>
    <property type="match status" value="1"/>
</dbReference>
<dbReference type="GO" id="GO:0005634">
    <property type="term" value="C:nucleus"/>
    <property type="evidence" value="ECO:0007669"/>
    <property type="project" value="TreeGrafter"/>
</dbReference>
<feature type="domain" description="MAGE" evidence="1">
    <location>
        <begin position="116"/>
        <end position="315"/>
    </location>
</feature>
<dbReference type="InterPro" id="IPR002190">
    <property type="entry name" value="MHD_dom"/>
</dbReference>
<dbReference type="OrthoDB" id="205198at2759"/>
<dbReference type="InterPro" id="IPR041899">
    <property type="entry name" value="MAGE_WH2"/>
</dbReference>
<proteinExistence type="predicted"/>
<dbReference type="AlphaFoldDB" id="A0A8B7A9X8"/>
<dbReference type="GeneID" id="103201373"/>
<keyword evidence="2" id="KW-1185">Reference proteome</keyword>
<evidence type="ECO:0000313" key="2">
    <source>
        <dbReference type="Proteomes" id="UP000694850"/>
    </source>
</evidence>
<dbReference type="Proteomes" id="UP000694850">
    <property type="component" value="Unplaced"/>
</dbReference>
<reference evidence="3" key="1">
    <citation type="submission" date="2025-08" db="UniProtKB">
        <authorList>
            <consortium name="RefSeq"/>
        </authorList>
    </citation>
    <scope>IDENTIFICATION</scope>
</reference>
<accession>A0A8B7A9X8</accession>
<name>A0A8B7A9X8_ORYAF</name>
<dbReference type="FunFam" id="1.10.10.1200:FF:000007">
    <property type="entry name" value="Melanoma-associated antigen C2"/>
    <property type="match status" value="1"/>
</dbReference>